<evidence type="ECO:0000313" key="5">
    <source>
        <dbReference type="Proteomes" id="UP000572051"/>
    </source>
</evidence>
<dbReference type="Proteomes" id="UP000572051">
    <property type="component" value="Unassembled WGS sequence"/>
</dbReference>
<comment type="caution">
    <text evidence="4">The sequence shown here is derived from an EMBL/GenBank/DDBJ whole genome shotgun (WGS) entry which is preliminary data.</text>
</comment>
<accession>A0A7Z0JBE3</accession>
<dbReference type="GO" id="GO:0031177">
    <property type="term" value="F:phosphopantetheine binding"/>
    <property type="evidence" value="ECO:0007669"/>
    <property type="project" value="InterPro"/>
</dbReference>
<dbReference type="Pfam" id="PF00550">
    <property type="entry name" value="PP-binding"/>
    <property type="match status" value="1"/>
</dbReference>
<dbReference type="SUPFAM" id="SSF47336">
    <property type="entry name" value="ACP-like"/>
    <property type="match status" value="1"/>
</dbReference>
<keyword evidence="2" id="KW-0597">Phosphoprotein</keyword>
<proteinExistence type="predicted"/>
<organism evidence="4 5">
    <name type="scientific">Nocardiopsis aegyptia</name>
    <dbReference type="NCBI Taxonomy" id="220378"/>
    <lineage>
        <taxon>Bacteria</taxon>
        <taxon>Bacillati</taxon>
        <taxon>Actinomycetota</taxon>
        <taxon>Actinomycetes</taxon>
        <taxon>Streptosporangiales</taxon>
        <taxon>Nocardiopsidaceae</taxon>
        <taxon>Nocardiopsis</taxon>
    </lineage>
</organism>
<reference evidence="4 5" key="1">
    <citation type="submission" date="2020-07" db="EMBL/GenBank/DDBJ databases">
        <title>Sequencing the genomes of 1000 actinobacteria strains.</title>
        <authorList>
            <person name="Klenk H.-P."/>
        </authorList>
    </citation>
    <scope>NUCLEOTIDE SEQUENCE [LARGE SCALE GENOMIC DNA]</scope>
    <source>
        <strain evidence="4 5">DSM 44442</strain>
    </source>
</reference>
<sequence>MNRMTIEDLTRILVECAGAADGVEAGTDLHDVAFEELGYDSLALMETAARTKDEFGVDLPDDVVAELHTPRAYLETVNKNIGETV</sequence>
<dbReference type="PROSITE" id="PS50075">
    <property type="entry name" value="CARRIER"/>
    <property type="match status" value="1"/>
</dbReference>
<dbReference type="EMBL" id="JACCFS010000001">
    <property type="protein sequence ID" value="NYJ36136.1"/>
    <property type="molecule type" value="Genomic_DNA"/>
</dbReference>
<dbReference type="InterPro" id="IPR020806">
    <property type="entry name" value="PKS_PP-bd"/>
</dbReference>
<keyword evidence="1" id="KW-0596">Phosphopantetheine</keyword>
<dbReference type="SMART" id="SM00823">
    <property type="entry name" value="PKS_PP"/>
    <property type="match status" value="1"/>
</dbReference>
<dbReference type="InterPro" id="IPR009081">
    <property type="entry name" value="PP-bd_ACP"/>
</dbReference>
<dbReference type="AlphaFoldDB" id="A0A7Z0JBE3"/>
<evidence type="ECO:0000256" key="1">
    <source>
        <dbReference type="ARBA" id="ARBA00022450"/>
    </source>
</evidence>
<feature type="domain" description="Carrier" evidence="3">
    <location>
        <begin position="4"/>
        <end position="81"/>
    </location>
</feature>
<name>A0A7Z0JBE3_9ACTN</name>
<gene>
    <name evidence="4" type="ORF">HNR10_004017</name>
</gene>
<dbReference type="Gene3D" id="1.10.1200.10">
    <property type="entry name" value="ACP-like"/>
    <property type="match status" value="1"/>
</dbReference>
<keyword evidence="5" id="KW-1185">Reference proteome</keyword>
<evidence type="ECO:0000259" key="3">
    <source>
        <dbReference type="PROSITE" id="PS50075"/>
    </source>
</evidence>
<evidence type="ECO:0000256" key="2">
    <source>
        <dbReference type="ARBA" id="ARBA00022553"/>
    </source>
</evidence>
<dbReference type="InterPro" id="IPR036736">
    <property type="entry name" value="ACP-like_sf"/>
</dbReference>
<evidence type="ECO:0000313" key="4">
    <source>
        <dbReference type="EMBL" id="NYJ36136.1"/>
    </source>
</evidence>
<protein>
    <submittedName>
        <fullName evidence="4">Act minimal PKS acyl carrier protein</fullName>
    </submittedName>
</protein>